<accession>A0ABS2LK34</accession>
<dbReference type="InterPro" id="IPR016662">
    <property type="entry name" value="Acyl-CoA_thioEstase_long-chain"/>
</dbReference>
<evidence type="ECO:0000259" key="4">
    <source>
        <dbReference type="Pfam" id="PF08840"/>
    </source>
</evidence>
<keyword evidence="6" id="KW-1185">Reference proteome</keyword>
<evidence type="ECO:0000313" key="6">
    <source>
        <dbReference type="Proteomes" id="UP000698059"/>
    </source>
</evidence>
<dbReference type="InterPro" id="IPR042490">
    <property type="entry name" value="Thio_Ohase/BAAT_N"/>
</dbReference>
<proteinExistence type="inferred from homology"/>
<reference evidence="5 6" key="1">
    <citation type="submission" date="2021-01" db="EMBL/GenBank/DDBJ databases">
        <title>Sequencing the genomes of 1000 actinobacteria strains.</title>
        <authorList>
            <person name="Klenk H.-P."/>
        </authorList>
    </citation>
    <scope>NUCLEOTIDE SEQUENCE [LARGE SCALE GENOMIC DNA]</scope>
    <source>
        <strain evidence="5 6">DSM 46000</strain>
    </source>
</reference>
<feature type="chain" id="PRO_5045442583" evidence="2">
    <location>
        <begin position="25"/>
        <end position="413"/>
    </location>
</feature>
<evidence type="ECO:0000313" key="5">
    <source>
        <dbReference type="EMBL" id="MBM7480793.1"/>
    </source>
</evidence>
<gene>
    <name evidence="5" type="ORF">JOD49_003713</name>
</gene>
<evidence type="ECO:0000256" key="2">
    <source>
        <dbReference type="SAM" id="SignalP"/>
    </source>
</evidence>
<organism evidence="5 6">
    <name type="scientific">Oerskovia jenensis</name>
    <dbReference type="NCBI Taxonomy" id="162169"/>
    <lineage>
        <taxon>Bacteria</taxon>
        <taxon>Bacillati</taxon>
        <taxon>Actinomycetota</taxon>
        <taxon>Actinomycetes</taxon>
        <taxon>Micrococcales</taxon>
        <taxon>Cellulomonadaceae</taxon>
        <taxon>Oerskovia</taxon>
    </lineage>
</organism>
<dbReference type="RefSeq" id="WP_205308499.1">
    <property type="nucleotide sequence ID" value="NZ_BAAAVF010000001.1"/>
</dbReference>
<dbReference type="InterPro" id="IPR029058">
    <property type="entry name" value="AB_hydrolase_fold"/>
</dbReference>
<dbReference type="Pfam" id="PF08840">
    <property type="entry name" value="BAAT_C"/>
    <property type="match status" value="1"/>
</dbReference>
<evidence type="ECO:0000256" key="1">
    <source>
        <dbReference type="ARBA" id="ARBA00006538"/>
    </source>
</evidence>
<dbReference type="PROSITE" id="PS51257">
    <property type="entry name" value="PROKAR_LIPOPROTEIN"/>
    <property type="match status" value="1"/>
</dbReference>
<comment type="caution">
    <text evidence="5">The sequence shown here is derived from an EMBL/GenBank/DDBJ whole genome shotgun (WGS) entry which is preliminary data.</text>
</comment>
<keyword evidence="2" id="KW-0732">Signal</keyword>
<feature type="signal peptide" evidence="2">
    <location>
        <begin position="1"/>
        <end position="24"/>
    </location>
</feature>
<feature type="domain" description="Acyl-CoA thioester hydrolase/bile acid-CoA amino acid N-acetyltransferase" evidence="3">
    <location>
        <begin position="47"/>
        <end position="147"/>
    </location>
</feature>
<dbReference type="Gene3D" id="3.40.50.1820">
    <property type="entry name" value="alpha/beta hydrolase"/>
    <property type="match status" value="1"/>
</dbReference>
<dbReference type="InterPro" id="IPR014940">
    <property type="entry name" value="BAAT_C"/>
</dbReference>
<dbReference type="PIRSF" id="PIRSF016521">
    <property type="entry name" value="Acyl-CoA_hydro"/>
    <property type="match status" value="1"/>
</dbReference>
<dbReference type="GO" id="GO:0016787">
    <property type="term" value="F:hydrolase activity"/>
    <property type="evidence" value="ECO:0007669"/>
    <property type="project" value="UniProtKB-KW"/>
</dbReference>
<dbReference type="PANTHER" id="PTHR10824">
    <property type="entry name" value="ACYL-COENZYME A THIOESTERASE-RELATED"/>
    <property type="match status" value="1"/>
</dbReference>
<keyword evidence="5" id="KW-0378">Hydrolase</keyword>
<dbReference type="Pfam" id="PF04775">
    <property type="entry name" value="Bile_Hydr_Trans"/>
    <property type="match status" value="1"/>
</dbReference>
<dbReference type="InterPro" id="IPR006862">
    <property type="entry name" value="Thio_Ohase/aa_AcTrfase"/>
</dbReference>
<sequence length="413" mass="43333">MASRRRDPVPAVALLLTAPLLVIAACSAPPVQEPAIEVVAQEGAFDPLAITLTGLGAGQEVRLEATAGIGGSAYSSHATFIADDEGRVDLADVAPTDGSWTTPDAMGPFWSMVGPPSAVFERRADHQVRLTVSAGDEELTHVVVERRGALTDARFREVGDDGLIAYYAAPSDLSTDEPLPAVLVFGGSEGGLDAARASADSIAALGYPALAVSYFKSPGQPSTLTEVPVETFLTGLEWLRAQPGVDTERVFAFGTSRGGEMALWLAANRPEQVYGAFAPVGAGYLVCGIPDARKSAWTFEGSPMPCLPMNEPMGSNTAVQVPVEEVSGPVVLACGSADAVWRSCDLLDEMASRFDDPERVHAIVQRGAGHLVTAPPYVPWGLDEPGATPAATHQARVDFWDAVDAVLAQARQE</sequence>
<feature type="domain" description="BAAT/Acyl-CoA thioester hydrolase C-terminal" evidence="4">
    <location>
        <begin position="227"/>
        <end position="380"/>
    </location>
</feature>
<protein>
    <submittedName>
        <fullName evidence="5">Dienelactone hydrolase</fullName>
    </submittedName>
</protein>
<comment type="similarity">
    <text evidence="1">Belongs to the C/M/P thioester hydrolase family.</text>
</comment>
<dbReference type="EMBL" id="JAFBBO010000001">
    <property type="protein sequence ID" value="MBM7480793.1"/>
    <property type="molecule type" value="Genomic_DNA"/>
</dbReference>
<dbReference type="SUPFAM" id="SSF53474">
    <property type="entry name" value="alpha/beta-Hydrolases"/>
    <property type="match status" value="1"/>
</dbReference>
<dbReference type="Proteomes" id="UP000698059">
    <property type="component" value="Unassembled WGS sequence"/>
</dbReference>
<name>A0ABS2LK34_9CELL</name>
<dbReference type="PANTHER" id="PTHR10824:SF4">
    <property type="entry name" value="ACYL-COENZYME A THIOESTERASE 1-LIKE"/>
    <property type="match status" value="1"/>
</dbReference>
<evidence type="ECO:0000259" key="3">
    <source>
        <dbReference type="Pfam" id="PF04775"/>
    </source>
</evidence>
<dbReference type="Gene3D" id="2.60.40.2240">
    <property type="entry name" value="Acyl-CoA thioester hydrolase/BAAT N-terminal domain"/>
    <property type="match status" value="1"/>
</dbReference>